<keyword evidence="6" id="KW-1185">Reference proteome</keyword>
<comment type="caution">
    <text evidence="5">The sequence shown here is derived from an EMBL/GenBank/DDBJ whole genome shotgun (WGS) entry which is preliminary data.</text>
</comment>
<reference evidence="5 6" key="1">
    <citation type="journal article" date="2013" name="Front. Microbiol.">
        <title>The genome of Nitrospina gracilis illuminates the metabolism and evolution of the major marine nitrite oxidizer.</title>
        <authorList>
            <person name="Luecker S."/>
            <person name="Nowka B."/>
            <person name="Rattei T."/>
            <person name="Spieck E."/>
            <person name="and Daims H."/>
        </authorList>
    </citation>
    <scope>NUCLEOTIDE SEQUENCE [LARGE SCALE GENOMIC DNA]</scope>
    <source>
        <strain evidence="5 6">3/211</strain>
    </source>
</reference>
<accession>M1YZ35</accession>
<proteinExistence type="predicted"/>
<dbReference type="SUPFAM" id="SSF52418">
    <property type="entry name" value="Nucleoside phosphorylase/phosphoribosyltransferase catalytic domain"/>
    <property type="match status" value="1"/>
</dbReference>
<evidence type="ECO:0000313" key="5">
    <source>
        <dbReference type="EMBL" id="CCQ90518.1"/>
    </source>
</evidence>
<dbReference type="InParanoid" id="M1YZ35"/>
<dbReference type="AlphaFoldDB" id="M1YZ35"/>
<gene>
    <name evidence="5" type="ORF">NITGR_310006</name>
</gene>
<dbReference type="HOGENOM" id="CLU_034315_0_0_0"/>
<evidence type="ECO:0000256" key="3">
    <source>
        <dbReference type="SAM" id="MobiDB-lite"/>
    </source>
</evidence>
<dbReference type="Gene3D" id="3.40.1030.10">
    <property type="entry name" value="Nucleoside phosphorylase/phosphoribosyltransferase catalytic domain"/>
    <property type="match status" value="1"/>
</dbReference>
<feature type="region of interest" description="Disordered" evidence="3">
    <location>
        <begin position="1"/>
        <end position="22"/>
    </location>
</feature>
<dbReference type="PANTHER" id="PTHR43285:SF2">
    <property type="entry name" value="ANTHRANILATE PHOSPHORIBOSYLTRANSFERASE"/>
    <property type="match status" value="1"/>
</dbReference>
<evidence type="ECO:0000256" key="1">
    <source>
        <dbReference type="ARBA" id="ARBA00022676"/>
    </source>
</evidence>
<keyword evidence="1" id="KW-0328">Glycosyltransferase</keyword>
<dbReference type="InterPro" id="IPR036320">
    <property type="entry name" value="Glycosyl_Trfase_fam3_N_dom_sf"/>
</dbReference>
<evidence type="ECO:0000256" key="2">
    <source>
        <dbReference type="ARBA" id="ARBA00022679"/>
    </source>
</evidence>
<dbReference type="InterPro" id="IPR017459">
    <property type="entry name" value="Glycosyl_Trfase_fam3_N_dom"/>
</dbReference>
<dbReference type="PANTHER" id="PTHR43285">
    <property type="entry name" value="ANTHRANILATE PHOSPHORIBOSYLTRANSFERASE"/>
    <property type="match status" value="1"/>
</dbReference>
<dbReference type="EMBL" id="CAQJ01000035">
    <property type="protein sequence ID" value="CCQ90518.1"/>
    <property type="molecule type" value="Genomic_DNA"/>
</dbReference>
<dbReference type="GO" id="GO:0005829">
    <property type="term" value="C:cytosol"/>
    <property type="evidence" value="ECO:0007669"/>
    <property type="project" value="TreeGrafter"/>
</dbReference>
<dbReference type="SUPFAM" id="SSF47648">
    <property type="entry name" value="Nucleoside phosphorylase/phosphoribosyltransferase N-terminal domain"/>
    <property type="match status" value="1"/>
</dbReference>
<dbReference type="Proteomes" id="UP000011704">
    <property type="component" value="Unassembled WGS sequence"/>
</dbReference>
<dbReference type="Pfam" id="PF02885">
    <property type="entry name" value="Glycos_trans_3N"/>
    <property type="match status" value="1"/>
</dbReference>
<name>M1YZ35_NITG3</name>
<feature type="compositionally biased region" description="Polar residues" evidence="3">
    <location>
        <begin position="1"/>
        <end position="13"/>
    </location>
</feature>
<evidence type="ECO:0000259" key="4">
    <source>
        <dbReference type="Pfam" id="PF02885"/>
    </source>
</evidence>
<dbReference type="Gene3D" id="1.20.970.10">
    <property type="entry name" value="Transferase, Pyrimidine Nucleoside Phosphorylase, Chain C"/>
    <property type="match status" value="1"/>
</dbReference>
<dbReference type="GO" id="GO:0004048">
    <property type="term" value="F:anthranilate phosphoribosyltransferase activity"/>
    <property type="evidence" value="ECO:0007669"/>
    <property type="project" value="InterPro"/>
</dbReference>
<keyword evidence="2 5" id="KW-0808">Transferase</keyword>
<dbReference type="RefSeq" id="WP_005008118.1">
    <property type="nucleotide sequence ID" value="NZ_HG422173.1"/>
</dbReference>
<protein>
    <submittedName>
        <fullName evidence="5">Putative Glycosyl transferase family, helical bundle domain protein</fullName>
    </submittedName>
</protein>
<dbReference type="STRING" id="1266370.NITGR_310006"/>
<dbReference type="InterPro" id="IPR005940">
    <property type="entry name" value="Anthranilate_Pribosyl_Tfrase"/>
</dbReference>
<organism evidence="5 6">
    <name type="scientific">Nitrospina gracilis (strain 3/211)</name>
    <dbReference type="NCBI Taxonomy" id="1266370"/>
    <lineage>
        <taxon>Bacteria</taxon>
        <taxon>Pseudomonadati</taxon>
        <taxon>Nitrospinota/Tectimicrobiota group</taxon>
        <taxon>Nitrospinota</taxon>
        <taxon>Nitrospinia</taxon>
        <taxon>Nitrospinales</taxon>
        <taxon>Nitrospinaceae</taxon>
        <taxon>Nitrospina</taxon>
    </lineage>
</organism>
<evidence type="ECO:0000313" key="6">
    <source>
        <dbReference type="Proteomes" id="UP000011704"/>
    </source>
</evidence>
<dbReference type="OrthoDB" id="9768896at2"/>
<dbReference type="InterPro" id="IPR035902">
    <property type="entry name" value="Nuc_phospho_transferase"/>
</dbReference>
<sequence>MNQNQDWMKSRQSPRSDEAGERMRAYLEKIATGPRMSKDLTEEEAEDGLGLVLDHAVSEARAAVFLIASRMKIESLSETRGFYRALDKTTLKREVKLDRLLQIADAFDGFVRAPQFGFYIPPVLAQMGLPAFGLSALPTAPKHGVTYEDLLIHHYGARQNTTLEERARLIEEFGFGYLGTEQCHPKLEGLRQLREEVVKRTTLATLEKMLMPLKAQHTFLASNYFHPGYETAMIEVAKISGFDRVLIGNGMEGSTLYGVHKQAKVFMQMGVDSLAEMKLDYESLYDAGTVQSIKYSFTALKDQPATKAEIAKLGEQALKDGTGPAAPLIAHHAATLPHLSGHSRNVADAHHQAIEILKSGKALDALKRYLEKIG</sequence>
<feature type="domain" description="Glycosyl transferase family 3 N-terminal" evidence="4">
    <location>
        <begin position="25"/>
        <end position="87"/>
    </location>
</feature>
<dbReference type="GO" id="GO:0000162">
    <property type="term" value="P:L-tryptophan biosynthetic process"/>
    <property type="evidence" value="ECO:0007669"/>
    <property type="project" value="InterPro"/>
</dbReference>